<dbReference type="NCBIfam" id="TIGR01383">
    <property type="entry name" value="not_thiJ"/>
    <property type="match status" value="1"/>
</dbReference>
<organism evidence="3 4">
    <name type="scientific">Vibrio anguillarum</name>
    <name type="common">Listonella anguillarum</name>
    <dbReference type="NCBI Taxonomy" id="55601"/>
    <lineage>
        <taxon>Bacteria</taxon>
        <taxon>Pseudomonadati</taxon>
        <taxon>Pseudomonadota</taxon>
        <taxon>Gammaproteobacteria</taxon>
        <taxon>Vibrionales</taxon>
        <taxon>Vibrionaceae</taxon>
        <taxon>Vibrio</taxon>
    </lineage>
</organism>
<dbReference type="RefSeq" id="WP_019282328.1">
    <property type="nucleotide sequence ID" value="NZ_CP023054.1"/>
</dbReference>
<evidence type="ECO:0000313" key="3">
    <source>
        <dbReference type="EMBL" id="AZS24339.1"/>
    </source>
</evidence>
<dbReference type="PANTHER" id="PTHR48094">
    <property type="entry name" value="PROTEIN/NUCLEIC ACID DEGLYCASE DJ-1-RELATED"/>
    <property type="match status" value="1"/>
</dbReference>
<evidence type="ECO:0000313" key="4">
    <source>
        <dbReference type="Proteomes" id="UP000256923"/>
    </source>
</evidence>
<dbReference type="Proteomes" id="UP000256923">
    <property type="component" value="Chromosome 1"/>
</dbReference>
<dbReference type="GO" id="GO:0005737">
    <property type="term" value="C:cytoplasm"/>
    <property type="evidence" value="ECO:0007669"/>
    <property type="project" value="TreeGrafter"/>
</dbReference>
<dbReference type="AlphaFoldDB" id="A0A289GCF1"/>
<dbReference type="InterPro" id="IPR050325">
    <property type="entry name" value="Prot/Nucl_acid_deglycase"/>
</dbReference>
<evidence type="ECO:0000259" key="2">
    <source>
        <dbReference type="Pfam" id="PF01965"/>
    </source>
</evidence>
<name>A0A289GCF1_VIBAN</name>
<evidence type="ECO:0000256" key="1">
    <source>
        <dbReference type="ARBA" id="ARBA00022737"/>
    </source>
</evidence>
<gene>
    <name evidence="3" type="ORF">DYL72_04220</name>
</gene>
<dbReference type="Gene3D" id="3.40.50.880">
    <property type="match status" value="1"/>
</dbReference>
<sequence>MSKRILVPIATGCEEMEAITVIDMMVRAGYQVVVASANLDGQLMMKASRGVTLTADCKLQDVIDEEFDVIALPGGVGGAEIFRDNPVLIEMLKQQHNHGRWLAAICATPALVLQHHQLFPQAIMTGHPAFRDHIPTDLWRDQRVTIDTNHQLITSQGPGTALEFAMEIIISLSGKAHAWSVAQPMVTLAALNYHKLGEQ</sequence>
<proteinExistence type="predicted"/>
<keyword evidence="1" id="KW-0677">Repeat</keyword>
<dbReference type="CDD" id="cd03135">
    <property type="entry name" value="GATase1_DJ-1"/>
    <property type="match status" value="1"/>
</dbReference>
<dbReference type="EMBL" id="CP034672">
    <property type="protein sequence ID" value="AZS24339.1"/>
    <property type="molecule type" value="Genomic_DNA"/>
</dbReference>
<dbReference type="InterPro" id="IPR029062">
    <property type="entry name" value="Class_I_gatase-like"/>
</dbReference>
<dbReference type="InterPro" id="IPR002818">
    <property type="entry name" value="DJ-1/PfpI"/>
</dbReference>
<feature type="domain" description="DJ-1/PfpI" evidence="2">
    <location>
        <begin position="3"/>
        <end position="169"/>
    </location>
</feature>
<reference evidence="3 4" key="1">
    <citation type="submission" date="2018-12" db="EMBL/GenBank/DDBJ databases">
        <title>Characterization and Draft Genome of Vibrio anguillarum J360 Marine Pathogen Isolated from an Outbreak in Lumpfish (Cyclopterus lumpus).</title>
        <authorList>
            <person name="Vasquez J.I."/>
            <person name="Cao T."/>
            <person name="Chakraborty S."/>
            <person name="Gnanagobal H."/>
            <person name="Wescot J."/>
            <person name="Boyce D."/>
            <person name="Santander J."/>
        </authorList>
    </citation>
    <scope>NUCLEOTIDE SEQUENCE [LARGE SCALE GENOMIC DNA]</scope>
    <source>
        <strain evidence="3 4">J360</strain>
    </source>
</reference>
<dbReference type="InterPro" id="IPR006287">
    <property type="entry name" value="DJ-1"/>
</dbReference>
<dbReference type="PANTHER" id="PTHR48094:SF12">
    <property type="entry name" value="PARKINSON DISEASE PROTEIN 7 HOMOLOG"/>
    <property type="match status" value="1"/>
</dbReference>
<protein>
    <submittedName>
        <fullName evidence="3">DJ-1 family protein</fullName>
    </submittedName>
</protein>
<dbReference type="FunFam" id="3.40.50.880:FF:000015">
    <property type="entry name" value="Protein DJ-1 homolog C"/>
    <property type="match status" value="1"/>
</dbReference>
<dbReference type="Pfam" id="PF01965">
    <property type="entry name" value="DJ-1_PfpI"/>
    <property type="match status" value="1"/>
</dbReference>
<dbReference type="SUPFAM" id="SSF52317">
    <property type="entry name" value="Class I glutamine amidotransferase-like"/>
    <property type="match status" value="1"/>
</dbReference>
<accession>A0A289GCF1</accession>